<proteinExistence type="predicted"/>
<dbReference type="AlphaFoldDB" id="A0A2R7YZT6"/>
<protein>
    <recommendedName>
        <fullName evidence="3">DUF559 domain-containing protein</fullName>
    </recommendedName>
</protein>
<evidence type="ECO:0008006" key="3">
    <source>
        <dbReference type="Google" id="ProtNLM"/>
    </source>
</evidence>
<gene>
    <name evidence="1" type="ORF">C7S10_07270</name>
</gene>
<dbReference type="Proteomes" id="UP000244867">
    <property type="component" value="Unassembled WGS sequence"/>
</dbReference>
<comment type="caution">
    <text evidence="1">The sequence shown here is derived from an EMBL/GenBank/DDBJ whole genome shotgun (WGS) entry which is preliminary data.</text>
</comment>
<keyword evidence="2" id="KW-1185">Reference proteome</keyword>
<organism evidence="1 2">
    <name type="scientific">Nocardioides currus</name>
    <dbReference type="NCBI Taxonomy" id="2133958"/>
    <lineage>
        <taxon>Bacteria</taxon>
        <taxon>Bacillati</taxon>
        <taxon>Actinomycetota</taxon>
        <taxon>Actinomycetes</taxon>
        <taxon>Propionibacteriales</taxon>
        <taxon>Nocardioidaceae</taxon>
        <taxon>Nocardioides</taxon>
    </lineage>
</organism>
<name>A0A2R7YZT6_9ACTN</name>
<reference evidence="1 2" key="1">
    <citation type="submission" date="2018-03" db="EMBL/GenBank/DDBJ databases">
        <authorList>
            <person name="Keele B.F."/>
        </authorList>
    </citation>
    <scope>NUCLEOTIDE SEQUENCE [LARGE SCALE GENOMIC DNA]</scope>
    <source>
        <strain evidence="1 2">IB-3</strain>
    </source>
</reference>
<evidence type="ECO:0000313" key="2">
    <source>
        <dbReference type="Proteomes" id="UP000244867"/>
    </source>
</evidence>
<dbReference type="RefSeq" id="WP_108343733.1">
    <property type="nucleotide sequence ID" value="NZ_PYXZ01000002.1"/>
</dbReference>
<dbReference type="EMBL" id="PYXZ01000002">
    <property type="protein sequence ID" value="PUA81851.1"/>
    <property type="molecule type" value="Genomic_DNA"/>
</dbReference>
<evidence type="ECO:0000313" key="1">
    <source>
        <dbReference type="EMBL" id="PUA81851.1"/>
    </source>
</evidence>
<accession>A0A2R7YZT6</accession>
<sequence>MFAVPADFRTRPFARAEALQAGVPARVLEGAQFRRLYEAVYCHRDHELTLADRVTAARLALPGSARTTGITRIQELGLVTGPTDVLHFVVVGDLHLAMPGVFLHRTVSMPRADEDGVSGAAAFVAYCAEARTLDAITVGSLLLHLELMDLHELETMLVEQPWRRGCREAAWVVEHLEPRCRSLPEAELLTLVRFSGLPEPEVNVAMRDPDGMTIIPDLWFGCWRQAVEYEGAHHQEDRGQYVADIDRYLAFRRMGIAYVQVTKERMRHPRLVVQQVHRALTEAGYDGPEPELGELWAALFRSLHDVVRRGARVSAVRQPPSAA</sequence>
<dbReference type="OrthoDB" id="3173471at2"/>